<dbReference type="Proteomes" id="UP000315112">
    <property type="component" value="Unassembled WGS sequence"/>
</dbReference>
<name>A0A562PHA6_9BURK</name>
<dbReference type="AlphaFoldDB" id="A0A562PHA6"/>
<dbReference type="RefSeq" id="WP_229418949.1">
    <property type="nucleotide sequence ID" value="NZ_CP046904.1"/>
</dbReference>
<comment type="caution">
    <text evidence="1">The sequence shown here is derived from an EMBL/GenBank/DDBJ whole genome shotgun (WGS) entry which is preliminary data.</text>
</comment>
<evidence type="ECO:0000313" key="2">
    <source>
        <dbReference type="Proteomes" id="UP000315112"/>
    </source>
</evidence>
<evidence type="ECO:0000313" key="1">
    <source>
        <dbReference type="EMBL" id="TWI43809.1"/>
    </source>
</evidence>
<dbReference type="EMBL" id="VLKW01000011">
    <property type="protein sequence ID" value="TWI43809.1"/>
    <property type="molecule type" value="Genomic_DNA"/>
</dbReference>
<protein>
    <submittedName>
        <fullName evidence="1">Uncharacterized protein</fullName>
    </submittedName>
</protein>
<organism evidence="1 2">
    <name type="scientific">Pseudoduganella flava</name>
    <dbReference type="NCBI Taxonomy" id="871742"/>
    <lineage>
        <taxon>Bacteria</taxon>
        <taxon>Pseudomonadati</taxon>
        <taxon>Pseudomonadota</taxon>
        <taxon>Betaproteobacteria</taxon>
        <taxon>Burkholderiales</taxon>
        <taxon>Oxalobacteraceae</taxon>
        <taxon>Telluria group</taxon>
        <taxon>Pseudoduganella</taxon>
    </lineage>
</organism>
<reference evidence="1 2" key="1">
    <citation type="journal article" date="2015" name="Stand. Genomic Sci.">
        <title>Genomic Encyclopedia of Bacterial and Archaeal Type Strains, Phase III: the genomes of soil and plant-associated and newly described type strains.</title>
        <authorList>
            <person name="Whitman W.B."/>
            <person name="Woyke T."/>
            <person name="Klenk H.P."/>
            <person name="Zhou Y."/>
            <person name="Lilburn T.G."/>
            <person name="Beck B.J."/>
            <person name="De Vos P."/>
            <person name="Vandamme P."/>
            <person name="Eisen J.A."/>
            <person name="Garrity G."/>
            <person name="Hugenholtz P."/>
            <person name="Kyrpides N.C."/>
        </authorList>
    </citation>
    <scope>NUCLEOTIDE SEQUENCE [LARGE SCALE GENOMIC DNA]</scope>
    <source>
        <strain evidence="1 2">CGMCC 1.10685</strain>
    </source>
</reference>
<accession>A0A562PHA6</accession>
<proteinExistence type="predicted"/>
<sequence length="260" mass="28363">MNSNASASAATSLAGDQRWQAVQHVLTSSTFAKAPRMSALLSFLMLRKLSGMEDTITEYAIGIEVFRRDARDYDTTIDPVVRVQMGRLRERLAQYYAGPGVAGTPRIAIPPGSYVPVVTVGECRVAGDVAATAAHLRLAPLRTLAQVGGAEVFVSGLEEELALRLFQRFPPRRAAPAEYRVEVSVRLEPGHARASIRLIDAGTEALVWLRQRDRRGALDMQLQEALAADICDELRDYFTAALPASDVMSSSFFGELELPS</sequence>
<gene>
    <name evidence="1" type="ORF">IP92_04863</name>
</gene>